<gene>
    <name evidence="1" type="ORF">L3X38_033383</name>
</gene>
<evidence type="ECO:0000313" key="2">
    <source>
        <dbReference type="Proteomes" id="UP001054821"/>
    </source>
</evidence>
<organism evidence="1 2">
    <name type="scientific">Prunus dulcis</name>
    <name type="common">Almond</name>
    <name type="synonym">Amygdalus dulcis</name>
    <dbReference type="NCBI Taxonomy" id="3755"/>
    <lineage>
        <taxon>Eukaryota</taxon>
        <taxon>Viridiplantae</taxon>
        <taxon>Streptophyta</taxon>
        <taxon>Embryophyta</taxon>
        <taxon>Tracheophyta</taxon>
        <taxon>Spermatophyta</taxon>
        <taxon>Magnoliopsida</taxon>
        <taxon>eudicotyledons</taxon>
        <taxon>Gunneridae</taxon>
        <taxon>Pentapetalae</taxon>
        <taxon>rosids</taxon>
        <taxon>fabids</taxon>
        <taxon>Rosales</taxon>
        <taxon>Rosaceae</taxon>
        <taxon>Amygdaloideae</taxon>
        <taxon>Amygdaleae</taxon>
        <taxon>Prunus</taxon>
    </lineage>
</organism>
<name>A0AAD4YWU4_PRUDU</name>
<protein>
    <submittedName>
        <fullName evidence="1">Uncharacterized protein</fullName>
    </submittedName>
</protein>
<dbReference type="AlphaFoldDB" id="A0AAD4YWU4"/>
<proteinExistence type="predicted"/>
<reference evidence="1 2" key="1">
    <citation type="journal article" date="2022" name="G3 (Bethesda)">
        <title>Whole-genome sequence and methylome profiling of the almond [Prunus dulcis (Mill.) D.A. Webb] cultivar 'Nonpareil'.</title>
        <authorList>
            <person name="D'Amico-Willman K.M."/>
            <person name="Ouma W.Z."/>
            <person name="Meulia T."/>
            <person name="Sideli G.M."/>
            <person name="Gradziel T.M."/>
            <person name="Fresnedo-Ramirez J."/>
        </authorList>
    </citation>
    <scope>NUCLEOTIDE SEQUENCE [LARGE SCALE GENOMIC DNA]</scope>
    <source>
        <strain evidence="1">Clone GOH B32 T37-40</strain>
    </source>
</reference>
<evidence type="ECO:0000313" key="1">
    <source>
        <dbReference type="EMBL" id="KAI5324310.1"/>
    </source>
</evidence>
<keyword evidence="2" id="KW-1185">Reference proteome</keyword>
<accession>A0AAD4YWU4</accession>
<sequence>MWDFVQVVVVATRVLEIRFGNWELRQVSGTLEVCLPSAGKKAWLPWHVTGVANAKEDALEALYEKRLKKKSLQIEKEDPGIQVDHVDAFPVKTLDGQLYY</sequence>
<comment type="caution">
    <text evidence="1">The sequence shown here is derived from an EMBL/GenBank/DDBJ whole genome shotgun (WGS) entry which is preliminary data.</text>
</comment>
<dbReference type="EMBL" id="JAJFAZ020000006">
    <property type="protein sequence ID" value="KAI5324310.1"/>
    <property type="molecule type" value="Genomic_DNA"/>
</dbReference>
<dbReference type="Proteomes" id="UP001054821">
    <property type="component" value="Chromosome 6"/>
</dbReference>